<dbReference type="OrthoDB" id="2517110at2759"/>
<dbReference type="AlphaFoldDB" id="E3JU37"/>
<protein>
    <submittedName>
        <fullName evidence="2">Uncharacterized protein</fullName>
    </submittedName>
</protein>
<evidence type="ECO:0000256" key="1">
    <source>
        <dbReference type="SAM" id="MobiDB-lite"/>
    </source>
</evidence>
<dbReference type="KEGG" id="pgr:PGTG_00893"/>
<evidence type="ECO:0000313" key="2">
    <source>
        <dbReference type="EMBL" id="EFP75562.2"/>
    </source>
</evidence>
<feature type="region of interest" description="Disordered" evidence="1">
    <location>
        <begin position="108"/>
        <end position="137"/>
    </location>
</feature>
<organism evidence="2 3">
    <name type="scientific">Puccinia graminis f. sp. tritici (strain CRL 75-36-700-3 / race SCCL)</name>
    <name type="common">Black stem rust fungus</name>
    <dbReference type="NCBI Taxonomy" id="418459"/>
    <lineage>
        <taxon>Eukaryota</taxon>
        <taxon>Fungi</taxon>
        <taxon>Dikarya</taxon>
        <taxon>Basidiomycota</taxon>
        <taxon>Pucciniomycotina</taxon>
        <taxon>Pucciniomycetes</taxon>
        <taxon>Pucciniales</taxon>
        <taxon>Pucciniaceae</taxon>
        <taxon>Puccinia</taxon>
    </lineage>
</organism>
<keyword evidence="3" id="KW-1185">Reference proteome</keyword>
<dbReference type="HOGENOM" id="CLU_1563631_0_0_1"/>
<dbReference type="VEuPathDB" id="FungiDB:PGTG_00893"/>
<proteinExistence type="predicted"/>
<gene>
    <name evidence="2" type="ORF">PGTG_00893</name>
</gene>
<dbReference type="EMBL" id="DS178264">
    <property type="protein sequence ID" value="EFP75562.2"/>
    <property type="molecule type" value="Genomic_DNA"/>
</dbReference>
<reference evidence="3" key="2">
    <citation type="journal article" date="2011" name="Proc. Natl. Acad. Sci. U.S.A.">
        <title>Obligate biotrophy features unraveled by the genomic analysis of rust fungi.</title>
        <authorList>
            <person name="Duplessis S."/>
            <person name="Cuomo C.A."/>
            <person name="Lin Y.-C."/>
            <person name="Aerts A."/>
            <person name="Tisserant E."/>
            <person name="Veneault-Fourrey C."/>
            <person name="Joly D.L."/>
            <person name="Hacquard S."/>
            <person name="Amselem J."/>
            <person name="Cantarel B.L."/>
            <person name="Chiu R."/>
            <person name="Coutinho P.M."/>
            <person name="Feau N."/>
            <person name="Field M."/>
            <person name="Frey P."/>
            <person name="Gelhaye E."/>
            <person name="Goldberg J."/>
            <person name="Grabherr M.G."/>
            <person name="Kodira C.D."/>
            <person name="Kohler A."/>
            <person name="Kuees U."/>
            <person name="Lindquist E.A."/>
            <person name="Lucas S.M."/>
            <person name="Mago R."/>
            <person name="Mauceli E."/>
            <person name="Morin E."/>
            <person name="Murat C."/>
            <person name="Pangilinan J.L."/>
            <person name="Park R."/>
            <person name="Pearson M."/>
            <person name="Quesneville H."/>
            <person name="Rouhier N."/>
            <person name="Sakthikumar S."/>
            <person name="Salamov A.A."/>
            <person name="Schmutz J."/>
            <person name="Selles B."/>
            <person name="Shapiro H."/>
            <person name="Tanguay P."/>
            <person name="Tuskan G.A."/>
            <person name="Henrissat B."/>
            <person name="Van de Peer Y."/>
            <person name="Rouze P."/>
            <person name="Ellis J.G."/>
            <person name="Dodds P.N."/>
            <person name="Schein J.E."/>
            <person name="Zhong S."/>
            <person name="Hamelin R.C."/>
            <person name="Grigoriev I.V."/>
            <person name="Szabo L.J."/>
            <person name="Martin F."/>
        </authorList>
    </citation>
    <scope>NUCLEOTIDE SEQUENCE [LARGE SCALE GENOMIC DNA]</scope>
    <source>
        <strain evidence="3">CRL 75-36-700-3 / race SCCL</strain>
    </source>
</reference>
<sequence>MSRTSNLEFVQDPNLNTHNILQDQLTRRPGTKHPEHHSSNLENQLRKLSSQTLKINSLEPCLSYLSTLLLTALHPSLPLTVLTGPPGDPQAPQESFVSVGSSRIVDLHRPSETPTRPRFRLGTLGNRSGTLLDLPGTPQARRLLLDVLDGPDRRRTLQKEAPEPLDSPGPLHPIGEALERSEAPQSTPERSEAQRRTPEPLEAHQSASGRP</sequence>
<dbReference type="GeneID" id="10543278"/>
<dbReference type="InParanoid" id="E3JU37"/>
<evidence type="ECO:0000313" key="3">
    <source>
        <dbReference type="Proteomes" id="UP000008783"/>
    </source>
</evidence>
<feature type="region of interest" description="Disordered" evidence="1">
    <location>
        <begin position="158"/>
        <end position="211"/>
    </location>
</feature>
<dbReference type="Proteomes" id="UP000008783">
    <property type="component" value="Unassembled WGS sequence"/>
</dbReference>
<name>E3JU37_PUCGT</name>
<accession>E3JU37</accession>
<feature type="compositionally biased region" description="Basic and acidic residues" evidence="1">
    <location>
        <begin position="189"/>
        <end position="202"/>
    </location>
</feature>
<dbReference type="RefSeq" id="XP_003319981.2">
    <property type="nucleotide sequence ID" value="XM_003319933.2"/>
</dbReference>
<reference key="1">
    <citation type="submission" date="2007-01" db="EMBL/GenBank/DDBJ databases">
        <title>The Genome Sequence of Puccinia graminis f. sp. tritici Strain CRL 75-36-700-3.</title>
        <authorList>
            <consortium name="The Broad Institute Genome Sequencing Platform"/>
            <person name="Birren B."/>
            <person name="Lander E."/>
            <person name="Galagan J."/>
            <person name="Nusbaum C."/>
            <person name="Devon K."/>
            <person name="Cuomo C."/>
            <person name="Jaffe D."/>
            <person name="Butler J."/>
            <person name="Alvarez P."/>
            <person name="Gnerre S."/>
            <person name="Grabherr M."/>
            <person name="Mauceli E."/>
            <person name="Brockman W."/>
            <person name="Young S."/>
            <person name="LaButti K."/>
            <person name="Sykes S."/>
            <person name="DeCaprio D."/>
            <person name="Crawford M."/>
            <person name="Koehrsen M."/>
            <person name="Engels R."/>
            <person name="Montgomery P."/>
            <person name="Pearson M."/>
            <person name="Howarth C."/>
            <person name="Larson L."/>
            <person name="White J."/>
            <person name="Zeng Q."/>
            <person name="Kodira C."/>
            <person name="Yandava C."/>
            <person name="Alvarado L."/>
            <person name="O'Leary S."/>
            <person name="Szabo L."/>
            <person name="Dean R."/>
            <person name="Schein J."/>
        </authorList>
    </citation>
    <scope>NUCLEOTIDE SEQUENCE</scope>
    <source>
        <strain>CRL 75-36-700-3</strain>
    </source>
</reference>